<keyword evidence="2" id="KW-1185">Reference proteome</keyword>
<organism evidence="1 2">
    <name type="scientific">Mycena maculata</name>
    <dbReference type="NCBI Taxonomy" id="230809"/>
    <lineage>
        <taxon>Eukaryota</taxon>
        <taxon>Fungi</taxon>
        <taxon>Dikarya</taxon>
        <taxon>Basidiomycota</taxon>
        <taxon>Agaricomycotina</taxon>
        <taxon>Agaricomycetes</taxon>
        <taxon>Agaricomycetidae</taxon>
        <taxon>Agaricales</taxon>
        <taxon>Marasmiineae</taxon>
        <taxon>Mycenaceae</taxon>
        <taxon>Mycena</taxon>
    </lineage>
</organism>
<gene>
    <name evidence="1" type="ORF">DFH07DRAFT_15649</name>
</gene>
<dbReference type="Proteomes" id="UP001215280">
    <property type="component" value="Unassembled WGS sequence"/>
</dbReference>
<dbReference type="EMBL" id="JARJLG010000102">
    <property type="protein sequence ID" value="KAJ7745571.1"/>
    <property type="molecule type" value="Genomic_DNA"/>
</dbReference>
<evidence type="ECO:0000313" key="1">
    <source>
        <dbReference type="EMBL" id="KAJ7745571.1"/>
    </source>
</evidence>
<dbReference type="AlphaFoldDB" id="A0AAD7IL10"/>
<feature type="non-terminal residue" evidence="1">
    <location>
        <position position="1"/>
    </location>
</feature>
<accession>A0AAD7IL10</accession>
<protein>
    <submittedName>
        <fullName evidence="1">Uncharacterized protein</fullName>
    </submittedName>
</protein>
<evidence type="ECO:0000313" key="2">
    <source>
        <dbReference type="Proteomes" id="UP001215280"/>
    </source>
</evidence>
<proteinExistence type="predicted"/>
<reference evidence="1" key="1">
    <citation type="submission" date="2023-03" db="EMBL/GenBank/DDBJ databases">
        <title>Massive genome expansion in bonnet fungi (Mycena s.s.) driven by repeated elements and novel gene families across ecological guilds.</title>
        <authorList>
            <consortium name="Lawrence Berkeley National Laboratory"/>
            <person name="Harder C.B."/>
            <person name="Miyauchi S."/>
            <person name="Viragh M."/>
            <person name="Kuo A."/>
            <person name="Thoen E."/>
            <person name="Andreopoulos B."/>
            <person name="Lu D."/>
            <person name="Skrede I."/>
            <person name="Drula E."/>
            <person name="Henrissat B."/>
            <person name="Morin E."/>
            <person name="Kohler A."/>
            <person name="Barry K."/>
            <person name="LaButti K."/>
            <person name="Morin E."/>
            <person name="Salamov A."/>
            <person name="Lipzen A."/>
            <person name="Mereny Z."/>
            <person name="Hegedus B."/>
            <person name="Baldrian P."/>
            <person name="Stursova M."/>
            <person name="Weitz H."/>
            <person name="Taylor A."/>
            <person name="Grigoriev I.V."/>
            <person name="Nagy L.G."/>
            <person name="Martin F."/>
            <person name="Kauserud H."/>
        </authorList>
    </citation>
    <scope>NUCLEOTIDE SEQUENCE</scope>
    <source>
        <strain evidence="1">CBHHK188m</strain>
    </source>
</reference>
<comment type="caution">
    <text evidence="1">The sequence shown here is derived from an EMBL/GenBank/DDBJ whole genome shotgun (WGS) entry which is preliminary data.</text>
</comment>
<name>A0AAD7IL10_9AGAR</name>
<feature type="non-terminal residue" evidence="1">
    <location>
        <position position="193"/>
    </location>
</feature>
<sequence length="193" mass="21376">VAFCSFPSSCVLSPDRCTTLPSLPHPSSPQAQASSTAYILNPYHTSQWILSELRVLRRCRTRLYVPFPWAILGIPSLALSSLCFFPSPVGPPSKCHFLFHRNSEPPNRSSCPRSAAPQVPLHAVVSRISCVCFVKSIQVQVVACMLLSCKSYVTFNLARVLSKSPTFRLPLLTPTPRLCPHINMAFESSVYEL</sequence>